<dbReference type="EnsemblPlants" id="HORVU.MOREX.r3.5HG0466950.1">
    <property type="protein sequence ID" value="HORVU.MOREX.r3.5HG0466950.1.CDS1"/>
    <property type="gene ID" value="HORVU.MOREX.r3.5HG0466950"/>
</dbReference>
<keyword evidence="2" id="KW-1185">Reference proteome</keyword>
<protein>
    <submittedName>
        <fullName evidence="1">Uncharacterized protein</fullName>
    </submittedName>
</protein>
<dbReference type="PANTHER" id="PTHR34590">
    <property type="entry name" value="OS03G0124300 PROTEIN-RELATED"/>
    <property type="match status" value="1"/>
</dbReference>
<dbReference type="PANTHER" id="PTHR34590:SF5">
    <property type="entry name" value="OS04G0586500 PROTEIN"/>
    <property type="match status" value="1"/>
</dbReference>
<proteinExistence type="predicted"/>
<reference evidence="1" key="2">
    <citation type="submission" date="2020-10" db="EMBL/GenBank/DDBJ databases">
        <authorList>
            <person name="Scholz U."/>
            <person name="Mascher M."/>
            <person name="Fiebig A."/>
        </authorList>
    </citation>
    <scope>NUCLEOTIDE SEQUENCE [LARGE SCALE GENOMIC DNA]</scope>
    <source>
        <strain evidence="1">cv. Morex</strain>
    </source>
</reference>
<name>A0A8I6XNK9_HORVV</name>
<dbReference type="InterPro" id="IPR045272">
    <property type="entry name" value="ANXUR1/2-like"/>
</dbReference>
<evidence type="ECO:0000313" key="1">
    <source>
        <dbReference type="EnsemblPlants" id="HORVU.MOREX.r3.5HG0466950.1.CDS1"/>
    </source>
</evidence>
<organism evidence="1 2">
    <name type="scientific">Hordeum vulgare subsp. vulgare</name>
    <name type="common">Domesticated barley</name>
    <dbReference type="NCBI Taxonomy" id="112509"/>
    <lineage>
        <taxon>Eukaryota</taxon>
        <taxon>Viridiplantae</taxon>
        <taxon>Streptophyta</taxon>
        <taxon>Embryophyta</taxon>
        <taxon>Tracheophyta</taxon>
        <taxon>Spermatophyta</taxon>
        <taxon>Magnoliopsida</taxon>
        <taxon>Liliopsida</taxon>
        <taxon>Poales</taxon>
        <taxon>Poaceae</taxon>
        <taxon>BOP clade</taxon>
        <taxon>Pooideae</taxon>
        <taxon>Triticodae</taxon>
        <taxon>Triticeae</taxon>
        <taxon>Hordeinae</taxon>
        <taxon>Hordeum</taxon>
    </lineage>
</organism>
<reference evidence="2" key="1">
    <citation type="journal article" date="2012" name="Nature">
        <title>A physical, genetic and functional sequence assembly of the barley genome.</title>
        <authorList>
            <consortium name="The International Barley Genome Sequencing Consortium"/>
            <person name="Mayer K.F."/>
            <person name="Waugh R."/>
            <person name="Brown J.W."/>
            <person name="Schulman A."/>
            <person name="Langridge P."/>
            <person name="Platzer M."/>
            <person name="Fincher G.B."/>
            <person name="Muehlbauer G.J."/>
            <person name="Sato K."/>
            <person name="Close T.J."/>
            <person name="Wise R.P."/>
            <person name="Stein N."/>
        </authorList>
    </citation>
    <scope>NUCLEOTIDE SEQUENCE [LARGE SCALE GENOMIC DNA]</scope>
    <source>
        <strain evidence="2">cv. Morex</strain>
    </source>
</reference>
<sequence length="64" mass="7242">MVLMHLDISFAYLVREFSVNVSSGSLDLTFAPSAHRNGSYAFVSGIEIVPLSTSEWFLCIYEWH</sequence>
<dbReference type="GO" id="GO:0004714">
    <property type="term" value="F:transmembrane receptor protein tyrosine kinase activity"/>
    <property type="evidence" value="ECO:0007669"/>
    <property type="project" value="InterPro"/>
</dbReference>
<dbReference type="Gramene" id="HORVU.MOREX.r2.5HG0386550.1">
    <property type="protein sequence ID" value="HORVU.MOREX.r2.5HG0386550.1.CDS.1"/>
    <property type="gene ID" value="HORVU.MOREX.r2.5HG0386550"/>
</dbReference>
<reference evidence="1" key="3">
    <citation type="submission" date="2022-01" db="UniProtKB">
        <authorList>
            <consortium name="EnsemblPlants"/>
        </authorList>
    </citation>
    <scope>IDENTIFICATION</scope>
    <source>
        <strain evidence="1">subsp. vulgare</strain>
    </source>
</reference>
<dbReference type="Gramene" id="HORVU.MOREX.r3.5HG0466950.1">
    <property type="protein sequence ID" value="HORVU.MOREX.r3.5HG0466950.1.CDS1"/>
    <property type="gene ID" value="HORVU.MOREX.r3.5HG0466950"/>
</dbReference>
<accession>A0A8I6XNK9</accession>
<dbReference type="Proteomes" id="UP000011116">
    <property type="component" value="Chromosome 5H"/>
</dbReference>
<dbReference type="AlphaFoldDB" id="A0A8I6XNK9"/>
<evidence type="ECO:0000313" key="2">
    <source>
        <dbReference type="Proteomes" id="UP000011116"/>
    </source>
</evidence>